<reference evidence="10 11" key="1">
    <citation type="journal article" date="2017" name="PLoS Biol.">
        <title>The sea cucumber genome provides insights into morphological evolution and visceral regeneration.</title>
        <authorList>
            <person name="Zhang X."/>
            <person name="Sun L."/>
            <person name="Yuan J."/>
            <person name="Sun Y."/>
            <person name="Gao Y."/>
            <person name="Zhang L."/>
            <person name="Li S."/>
            <person name="Dai H."/>
            <person name="Hamel J.F."/>
            <person name="Liu C."/>
            <person name="Yu Y."/>
            <person name="Liu S."/>
            <person name="Lin W."/>
            <person name="Guo K."/>
            <person name="Jin S."/>
            <person name="Xu P."/>
            <person name="Storey K.B."/>
            <person name="Huan P."/>
            <person name="Zhang T."/>
            <person name="Zhou Y."/>
            <person name="Zhang J."/>
            <person name="Lin C."/>
            <person name="Li X."/>
            <person name="Xing L."/>
            <person name="Huo D."/>
            <person name="Sun M."/>
            <person name="Wang L."/>
            <person name="Mercier A."/>
            <person name="Li F."/>
            <person name="Yang H."/>
            <person name="Xiang J."/>
        </authorList>
    </citation>
    <scope>NUCLEOTIDE SEQUENCE [LARGE SCALE GENOMIC DNA]</scope>
    <source>
        <strain evidence="10">Shaxun</strain>
        <tissue evidence="10">Muscle</tissue>
    </source>
</reference>
<organism evidence="10 11">
    <name type="scientific">Stichopus japonicus</name>
    <name type="common">Sea cucumber</name>
    <dbReference type="NCBI Taxonomy" id="307972"/>
    <lineage>
        <taxon>Eukaryota</taxon>
        <taxon>Metazoa</taxon>
        <taxon>Echinodermata</taxon>
        <taxon>Eleutherozoa</taxon>
        <taxon>Echinozoa</taxon>
        <taxon>Holothuroidea</taxon>
        <taxon>Aspidochirotacea</taxon>
        <taxon>Aspidochirotida</taxon>
        <taxon>Stichopodidae</taxon>
        <taxon>Apostichopus</taxon>
    </lineage>
</organism>
<dbReference type="AlphaFoldDB" id="A0A2G8LNQ7"/>
<evidence type="ECO:0000256" key="4">
    <source>
        <dbReference type="ARBA" id="ARBA00022968"/>
    </source>
</evidence>
<evidence type="ECO:0000256" key="1">
    <source>
        <dbReference type="ARBA" id="ARBA00004323"/>
    </source>
</evidence>
<evidence type="ECO:0000256" key="9">
    <source>
        <dbReference type="SAM" id="Phobius"/>
    </source>
</evidence>
<protein>
    <submittedName>
        <fullName evidence="10">Uncharacterized protein</fullName>
    </submittedName>
</protein>
<proteinExistence type="predicted"/>
<gene>
    <name evidence="10" type="ORF">BSL78_01173</name>
</gene>
<dbReference type="PANTHER" id="PTHR12129">
    <property type="entry name" value="HEPARAN SULFATE 2-O-SULFOTRANSFERASE"/>
    <property type="match status" value="1"/>
</dbReference>
<dbReference type="GO" id="GO:0008146">
    <property type="term" value="F:sulfotransferase activity"/>
    <property type="evidence" value="ECO:0007669"/>
    <property type="project" value="InterPro"/>
</dbReference>
<name>A0A2G8LNQ7_STIJA</name>
<sequence length="366" mass="42131">MSSKRTIKCNSLHLHFISLVIVTSLVTFVAFLLTQNLANKTYPNEDILVHWRPSLNDNNVAVLLGRQERENSFRPLILVPTRFTGSDFFSYAIQSGISLQGINVQTVDLTNIKLGEKSRPDQHRRLGAILRNRPAEKLVFIESNVLDIGFSEQTAHWKTFQLPYMVILLRDPVEVLLSNYHHKIYGSRLFLNSINMTSESFKERVAKLTRKFENCVHGNHDCAKGLTGSSLMLKALSALPISKSLTLKEWGNRALRAAKYNINTRGILIGVMDDFKDLPFMFEQVAPRICKNLEMVIEMIKAPFWTEHPLNISNITRNIIMKNDVMLRYEYQLYKFAKRKYYKLKQNSFMEVKKQVTVLAENSSIS</sequence>
<evidence type="ECO:0000256" key="8">
    <source>
        <dbReference type="ARBA" id="ARBA00023180"/>
    </source>
</evidence>
<evidence type="ECO:0000313" key="10">
    <source>
        <dbReference type="EMBL" id="PIK61842.1"/>
    </source>
</evidence>
<evidence type="ECO:0000313" key="11">
    <source>
        <dbReference type="Proteomes" id="UP000230750"/>
    </source>
</evidence>
<dbReference type="PANTHER" id="PTHR12129:SF15">
    <property type="entry name" value="URONYL 2-SULFOTRANSFERASE"/>
    <property type="match status" value="1"/>
</dbReference>
<dbReference type="Gene3D" id="3.40.50.300">
    <property type="entry name" value="P-loop containing nucleotide triphosphate hydrolases"/>
    <property type="match status" value="1"/>
</dbReference>
<keyword evidence="2" id="KW-0808">Transferase</keyword>
<evidence type="ECO:0000256" key="2">
    <source>
        <dbReference type="ARBA" id="ARBA00022679"/>
    </source>
</evidence>
<evidence type="ECO:0000256" key="6">
    <source>
        <dbReference type="ARBA" id="ARBA00023034"/>
    </source>
</evidence>
<keyword evidence="11" id="KW-1185">Reference proteome</keyword>
<dbReference type="GO" id="GO:0000139">
    <property type="term" value="C:Golgi membrane"/>
    <property type="evidence" value="ECO:0007669"/>
    <property type="project" value="UniProtKB-SubCell"/>
</dbReference>
<keyword evidence="5 9" id="KW-1133">Transmembrane helix</keyword>
<evidence type="ECO:0000256" key="3">
    <source>
        <dbReference type="ARBA" id="ARBA00022692"/>
    </source>
</evidence>
<dbReference type="EMBL" id="MRZV01000023">
    <property type="protein sequence ID" value="PIK61842.1"/>
    <property type="molecule type" value="Genomic_DNA"/>
</dbReference>
<keyword evidence="6" id="KW-0333">Golgi apparatus</keyword>
<dbReference type="InterPro" id="IPR027417">
    <property type="entry name" value="P-loop_NTPase"/>
</dbReference>
<comment type="subcellular location">
    <subcellularLocation>
        <location evidence="1">Golgi apparatus membrane</location>
        <topology evidence="1">Single-pass type II membrane protein</topology>
    </subcellularLocation>
</comment>
<comment type="caution">
    <text evidence="10">The sequence shown here is derived from an EMBL/GenBank/DDBJ whole genome shotgun (WGS) entry which is preliminary data.</text>
</comment>
<keyword evidence="3 9" id="KW-0812">Transmembrane</keyword>
<evidence type="ECO:0000256" key="5">
    <source>
        <dbReference type="ARBA" id="ARBA00022989"/>
    </source>
</evidence>
<dbReference type="Proteomes" id="UP000230750">
    <property type="component" value="Unassembled WGS sequence"/>
</dbReference>
<keyword evidence="7 9" id="KW-0472">Membrane</keyword>
<keyword evidence="4" id="KW-0735">Signal-anchor</keyword>
<evidence type="ECO:0000256" key="7">
    <source>
        <dbReference type="ARBA" id="ARBA00023136"/>
    </source>
</evidence>
<feature type="transmembrane region" description="Helical" evidence="9">
    <location>
        <begin position="12"/>
        <end position="33"/>
    </location>
</feature>
<keyword evidence="8" id="KW-0325">Glycoprotein</keyword>
<dbReference type="InterPro" id="IPR007734">
    <property type="entry name" value="Heparan_SO4_2-O-STrfase"/>
</dbReference>
<dbReference type="OrthoDB" id="10510256at2759"/>
<accession>A0A2G8LNQ7</accession>